<feature type="region of interest" description="Disordered" evidence="1">
    <location>
        <begin position="1658"/>
        <end position="1692"/>
    </location>
</feature>
<feature type="compositionally biased region" description="Polar residues" evidence="1">
    <location>
        <begin position="1516"/>
        <end position="1526"/>
    </location>
</feature>
<dbReference type="STRING" id="112268.A0A182W8B7"/>
<proteinExistence type="predicted"/>
<reference evidence="2" key="2">
    <citation type="submission" date="2020-05" db="UniProtKB">
        <authorList>
            <consortium name="EnsemblMetazoa"/>
        </authorList>
    </citation>
    <scope>IDENTIFICATION</scope>
    <source>
        <strain evidence="2">MINIMUS1</strain>
    </source>
</reference>
<feature type="compositionally biased region" description="Low complexity" evidence="1">
    <location>
        <begin position="1085"/>
        <end position="1102"/>
    </location>
</feature>
<feature type="region of interest" description="Disordered" evidence="1">
    <location>
        <begin position="1483"/>
        <end position="1566"/>
    </location>
</feature>
<keyword evidence="3" id="KW-1185">Reference proteome</keyword>
<feature type="compositionally biased region" description="Basic and acidic residues" evidence="1">
    <location>
        <begin position="949"/>
        <end position="958"/>
    </location>
</feature>
<dbReference type="GO" id="GO:0000723">
    <property type="term" value="P:telomere maintenance"/>
    <property type="evidence" value="ECO:0007669"/>
    <property type="project" value="TreeGrafter"/>
</dbReference>
<evidence type="ECO:0000256" key="1">
    <source>
        <dbReference type="SAM" id="MobiDB-lite"/>
    </source>
</evidence>
<sequence>MERQGGAYMLQNMTLHHMNGCTDPADLCHPVGGSYTNCMNAMTTRPSALPGQELYDRLRKALQTNAYEKVDGLLSELEKACSCTAPENGIIKNDTKSTVVKDHMRFWLLDVGRLMFAEKSANTKQLALNALESAVNHISVTNYQDHSAWGEIREVISKEFTSLLDTARSDKDPNWHRIWSVLVRIINRDLCQGSSIINMFLSIVEAGFRSPELSIREQSFDCWRLLVEIFANNKQINIPKRVKLICIPLKSSKSKTETIALKKFDIWWYLLCQLRSQLDAMADTIFEPFIYFCFGPSFKTPLCYYFDSSYKELGAPGKMYQSIKQLSVIALIHLLGPASNIAKTLLTCSDSCGSQLSFTFPENGMAISDTLFSSKAKLMIDSCMECTVLVAQMQHLDYLKINRCVWNNLLRRINAETTVPKIEILQWIKEGMNALLKLCLLHENDLVLREMLYDTLLTITQSDLLKVNIGHDPLEQLMFNYKTVMALILHPQLPCPVTKSEPIVKSLFDLKRHTGQNVHWDILQKSIQYICHADEQSGNNSSDFRSIRTQIYIHLGNYLTAQIQDDMEGVLQNQSTVMSFLLYPLEYDQLLLVESVKDLWLQVYEAIAKQETKTCEFVNAFCEMIKAMTIAKHGYSIAVVADSLCYIIGSLSVNFEPASSPVKVLELFKDVSRKGLAYKSNLDRIEAMVCCFAELLEKLSINHILTLILPVRNAINELVSSEDGLRMNEVRKMLKVLSNRMILPEMSKELTSHPSDVKWNCKMLLKTILNLSEDVKKDWKITELKKLMNSCDGKIANNKTPTRKTQTEEFVVIDKVWNFKPESLTEHQREKMMEKRPDIPALYNDMSQSQDSFVIKPWTPSKDFVPLKKDRINAPVANTVMDSAISHKDDSNTVSKVTTESSNIQIDGVVSSAKPTTESTPAINRSDKENNNGNVLSDETVTTNEQQEQTERETTDMKQHKRKKYVNVLENLRIDTVEGKSLDVMNLSRTRRSDISAIRSTRQKRTSSQEIKSEKKRHYTSKAKLEQKSASTSKVLTHQGSQRKERRTSRKVLNFEKHSHSPSSSGSDNKRQPLSKVFLSDDVIESSQSDSSESTNRRASFAKSRRSKSADKTNAQPNTCTSMVLNGSNTAQESNVETVTSNTTSADKEEVDTAMDNVVIEAKDVLSNEKLEANETLLSDQQKEAKLNVVQKLPQTRNEGNAPVAVKHEFPQSVPAQKSSIMFLSPSRRSTRLSLDDSNKISPKMAILSPRKIADNMLMSKSFNSPSKSIIKQETGTPSKKANLSCDNAMREALKMVGASINHNNQEEECSSVENRSGLSSPKVARFSPLVVLEPITNLVKTMQDADEHQTEAVSHPISLTMESKELDENIASSSVQQVRIADKHHLPVVDPSTNVVETVGDDTKESADDPLRSSHQAPGEPSVLCVDQLSPVKNLEAEMEPLNKSLNRSIVSSPDLTGKEERNADLLNSTLNISPISEEKGVTVKNVDPGELAGSADRRSSSRIGVRERDFMLNAANTPVSTLMTRRSKASPTPQTPSGTSSAFKTRTQQQSSLPRSPRTNMIGLGGRGAQLINLIRNQQIDQSPKPNTSPQNASTPKAGLASANRLMMRKKAIVSNATSCAADGNTSSEQLRQGEEKSQEKSSQYLFFSKALPSPLASPASSILKRKHNQDDSGEDIDSPINKRKRVSFHDPPVSLTKEYIRQAEECRPVSVSRSLQLSCNITSTAERTKFMIRRKSKSDSISELQCFTNTQARTSKEEGEPSIIADRAIDDNIEEIELSSSPESLDEHECVMHDATDNMTTLQVTSDCMDMDNNEPSSVKQFEIALVDEQQHLTADAMEKPNDSPNKLSFSSEEALMEHVLNRYTLDDIFERYIICGKSLERAKSVRTLTKELSTKMSEDPKIRDVVLDELSERHSVEFLDHAIQENSNAKVCERLSATTMIEYVFKQLHSGYNTQRTADEASGVTHNEKNETIRVVEHIFENLLSLPNTATEGEKLAELREKLLQKELARKSRLDIMSMLENYFKATNTK</sequence>
<dbReference type="PANTHER" id="PTHR22928">
    <property type="entry name" value="TELOMERE-ASSOCIATED PROTEIN RIF1"/>
    <property type="match status" value="1"/>
</dbReference>
<dbReference type="GO" id="GO:0140445">
    <property type="term" value="C:chromosome, telomeric repeat region"/>
    <property type="evidence" value="ECO:0007669"/>
    <property type="project" value="TreeGrafter"/>
</dbReference>
<feature type="compositionally biased region" description="Polar residues" evidence="1">
    <location>
        <begin position="1113"/>
        <end position="1132"/>
    </location>
</feature>
<feature type="compositionally biased region" description="Basic and acidic residues" evidence="1">
    <location>
        <begin position="1402"/>
        <end position="1413"/>
    </location>
</feature>
<accession>A0A182W8B7</accession>
<feature type="compositionally biased region" description="Polar residues" evidence="1">
    <location>
        <begin position="1544"/>
        <end position="1561"/>
    </location>
</feature>
<feature type="region of interest" description="Disordered" evidence="1">
    <location>
        <begin position="1401"/>
        <end position="1423"/>
    </location>
</feature>
<feature type="compositionally biased region" description="Polar residues" evidence="1">
    <location>
        <begin position="913"/>
        <end position="923"/>
    </location>
</feature>
<dbReference type="Proteomes" id="UP000075920">
    <property type="component" value="Unassembled WGS sequence"/>
</dbReference>
<name>A0A182W8B7_9DIPT</name>
<organism evidence="2 3">
    <name type="scientific">Anopheles minimus</name>
    <dbReference type="NCBI Taxonomy" id="112268"/>
    <lineage>
        <taxon>Eukaryota</taxon>
        <taxon>Metazoa</taxon>
        <taxon>Ecdysozoa</taxon>
        <taxon>Arthropoda</taxon>
        <taxon>Hexapoda</taxon>
        <taxon>Insecta</taxon>
        <taxon>Pterygota</taxon>
        <taxon>Neoptera</taxon>
        <taxon>Endopterygota</taxon>
        <taxon>Diptera</taxon>
        <taxon>Nematocera</taxon>
        <taxon>Culicoidea</taxon>
        <taxon>Culicidae</taxon>
        <taxon>Anophelinae</taxon>
        <taxon>Anopheles</taxon>
    </lineage>
</organism>
<evidence type="ECO:0008006" key="4">
    <source>
        <dbReference type="Google" id="ProtNLM"/>
    </source>
</evidence>
<dbReference type="EnsemblMetazoa" id="AMIN006591-RA">
    <property type="protein sequence ID" value="AMIN006591-PA"/>
    <property type="gene ID" value="AMIN006591"/>
</dbReference>
<evidence type="ECO:0000313" key="2">
    <source>
        <dbReference type="EnsemblMetazoa" id="AMIN006591-PA"/>
    </source>
</evidence>
<feature type="region of interest" description="Disordered" evidence="1">
    <location>
        <begin position="1620"/>
        <end position="1644"/>
    </location>
</feature>
<protein>
    <recommendedName>
        <fullName evidence="4">Telomere-associated protein Rif1 N-terminal domain-containing protein</fullName>
    </recommendedName>
</protein>
<feature type="compositionally biased region" description="Low complexity" evidence="1">
    <location>
        <begin position="1133"/>
        <end position="1145"/>
    </location>
</feature>
<feature type="region of interest" description="Disordered" evidence="1">
    <location>
        <begin position="912"/>
        <end position="960"/>
    </location>
</feature>
<feature type="compositionally biased region" description="Polar residues" evidence="1">
    <location>
        <begin position="1620"/>
        <end position="1633"/>
    </location>
</feature>
<evidence type="ECO:0000313" key="3">
    <source>
        <dbReference type="Proteomes" id="UP000075920"/>
    </source>
</evidence>
<feature type="compositionally biased region" description="Low complexity" evidence="1">
    <location>
        <begin position="1532"/>
        <end position="1543"/>
    </location>
</feature>
<feature type="compositionally biased region" description="Basic and acidic residues" evidence="1">
    <location>
        <begin position="1497"/>
        <end position="1512"/>
    </location>
</feature>
<feature type="region of interest" description="Disordered" evidence="1">
    <location>
        <begin position="995"/>
        <end position="1147"/>
    </location>
</feature>
<dbReference type="GO" id="GO:0005634">
    <property type="term" value="C:nucleus"/>
    <property type="evidence" value="ECO:0007669"/>
    <property type="project" value="TreeGrafter"/>
</dbReference>
<dbReference type="VEuPathDB" id="VectorBase:AMIN006591"/>
<feature type="compositionally biased region" description="Polar residues" evidence="1">
    <location>
        <begin position="1028"/>
        <end position="1040"/>
    </location>
</feature>
<dbReference type="PANTHER" id="PTHR22928:SF3">
    <property type="entry name" value="TELOMERE-ASSOCIATED PROTEIN RIF1"/>
    <property type="match status" value="1"/>
</dbReference>
<reference evidence="3" key="1">
    <citation type="submission" date="2013-03" db="EMBL/GenBank/DDBJ databases">
        <title>The Genome Sequence of Anopheles minimus MINIMUS1.</title>
        <authorList>
            <consortium name="The Broad Institute Genomics Platform"/>
            <person name="Neafsey D.E."/>
            <person name="Walton C."/>
            <person name="Walker B."/>
            <person name="Young S.K."/>
            <person name="Zeng Q."/>
            <person name="Gargeya S."/>
            <person name="Fitzgerald M."/>
            <person name="Haas B."/>
            <person name="Abouelleil A."/>
            <person name="Allen A.W."/>
            <person name="Alvarado L."/>
            <person name="Arachchi H.M."/>
            <person name="Berlin A.M."/>
            <person name="Chapman S.B."/>
            <person name="Gainer-Dewar J."/>
            <person name="Goldberg J."/>
            <person name="Griggs A."/>
            <person name="Gujja S."/>
            <person name="Hansen M."/>
            <person name="Howarth C."/>
            <person name="Imamovic A."/>
            <person name="Ireland A."/>
            <person name="Larimer J."/>
            <person name="McCowan C."/>
            <person name="Murphy C."/>
            <person name="Pearson M."/>
            <person name="Poon T.W."/>
            <person name="Priest M."/>
            <person name="Roberts A."/>
            <person name="Saif S."/>
            <person name="Shea T."/>
            <person name="Sisk P."/>
            <person name="Sykes S."/>
            <person name="Wortman J."/>
            <person name="Nusbaum C."/>
            <person name="Birren B."/>
        </authorList>
    </citation>
    <scope>NUCLEOTIDE SEQUENCE [LARGE SCALE GENOMIC DNA]</scope>
    <source>
        <strain evidence="3">MINIMUS1</strain>
    </source>
</reference>